<organism evidence="1 2">
    <name type="scientific">Choiromyces venosus 120613-1</name>
    <dbReference type="NCBI Taxonomy" id="1336337"/>
    <lineage>
        <taxon>Eukaryota</taxon>
        <taxon>Fungi</taxon>
        <taxon>Dikarya</taxon>
        <taxon>Ascomycota</taxon>
        <taxon>Pezizomycotina</taxon>
        <taxon>Pezizomycetes</taxon>
        <taxon>Pezizales</taxon>
        <taxon>Tuberaceae</taxon>
        <taxon>Choiromyces</taxon>
    </lineage>
</organism>
<proteinExistence type="predicted"/>
<sequence>SKLLSHPLGQAYSAELFRHTLSWQLSTCTTTISDPPGNSLYGNTCRSSTSSNQIAPRCTQPRYRVINIRQPWANVGTTSYHYISSQTTATTTAHSLPENHILVQIPDQKWQECAVCQYAFRTGQREGHQRPKLSRS</sequence>
<protein>
    <submittedName>
        <fullName evidence="1">Uncharacterized protein</fullName>
    </submittedName>
</protein>
<dbReference type="Proteomes" id="UP000276215">
    <property type="component" value="Unassembled WGS sequence"/>
</dbReference>
<keyword evidence="2" id="KW-1185">Reference proteome</keyword>
<evidence type="ECO:0000313" key="1">
    <source>
        <dbReference type="EMBL" id="RPA90172.1"/>
    </source>
</evidence>
<reference evidence="1 2" key="1">
    <citation type="journal article" date="2018" name="Nat. Ecol. Evol.">
        <title>Pezizomycetes genomes reveal the molecular basis of ectomycorrhizal truffle lifestyle.</title>
        <authorList>
            <person name="Murat C."/>
            <person name="Payen T."/>
            <person name="Noel B."/>
            <person name="Kuo A."/>
            <person name="Morin E."/>
            <person name="Chen J."/>
            <person name="Kohler A."/>
            <person name="Krizsan K."/>
            <person name="Balestrini R."/>
            <person name="Da Silva C."/>
            <person name="Montanini B."/>
            <person name="Hainaut M."/>
            <person name="Levati E."/>
            <person name="Barry K.W."/>
            <person name="Belfiori B."/>
            <person name="Cichocki N."/>
            <person name="Clum A."/>
            <person name="Dockter R.B."/>
            <person name="Fauchery L."/>
            <person name="Guy J."/>
            <person name="Iotti M."/>
            <person name="Le Tacon F."/>
            <person name="Lindquist E.A."/>
            <person name="Lipzen A."/>
            <person name="Malagnac F."/>
            <person name="Mello A."/>
            <person name="Molinier V."/>
            <person name="Miyauchi S."/>
            <person name="Poulain J."/>
            <person name="Riccioni C."/>
            <person name="Rubini A."/>
            <person name="Sitrit Y."/>
            <person name="Splivallo R."/>
            <person name="Traeger S."/>
            <person name="Wang M."/>
            <person name="Zifcakova L."/>
            <person name="Wipf D."/>
            <person name="Zambonelli A."/>
            <person name="Paolocci F."/>
            <person name="Nowrousian M."/>
            <person name="Ottonello S."/>
            <person name="Baldrian P."/>
            <person name="Spatafora J.W."/>
            <person name="Henrissat B."/>
            <person name="Nagy L.G."/>
            <person name="Aury J.M."/>
            <person name="Wincker P."/>
            <person name="Grigoriev I.V."/>
            <person name="Bonfante P."/>
            <person name="Martin F.M."/>
        </authorList>
    </citation>
    <scope>NUCLEOTIDE SEQUENCE [LARGE SCALE GENOMIC DNA]</scope>
    <source>
        <strain evidence="1 2">120613-1</strain>
    </source>
</reference>
<accession>A0A3N4IVD9</accession>
<name>A0A3N4IVD9_9PEZI</name>
<dbReference type="EMBL" id="ML120536">
    <property type="protein sequence ID" value="RPA90172.1"/>
    <property type="molecule type" value="Genomic_DNA"/>
</dbReference>
<feature type="non-terminal residue" evidence="1">
    <location>
        <position position="1"/>
    </location>
</feature>
<dbReference type="AlphaFoldDB" id="A0A3N4IVD9"/>
<gene>
    <name evidence="1" type="ORF">L873DRAFT_1821614</name>
</gene>
<evidence type="ECO:0000313" key="2">
    <source>
        <dbReference type="Proteomes" id="UP000276215"/>
    </source>
</evidence>